<dbReference type="SUPFAM" id="SSF55811">
    <property type="entry name" value="Nudix"/>
    <property type="match status" value="1"/>
</dbReference>
<feature type="short sequence motif" description="Nudix box" evidence="10">
    <location>
        <begin position="105"/>
        <end position="126"/>
    </location>
</feature>
<organism evidence="13 14">
    <name type="scientific">Pseudomonas antarctica</name>
    <dbReference type="NCBI Taxonomy" id="219572"/>
    <lineage>
        <taxon>Bacteria</taxon>
        <taxon>Pseudomonadati</taxon>
        <taxon>Pseudomonadota</taxon>
        <taxon>Gammaproteobacteria</taxon>
        <taxon>Pseudomonadales</taxon>
        <taxon>Pseudomonadaceae</taxon>
        <taxon>Pseudomonas</taxon>
    </lineage>
</organism>
<evidence type="ECO:0000256" key="4">
    <source>
        <dbReference type="ARBA" id="ARBA00011738"/>
    </source>
</evidence>
<evidence type="ECO:0000313" key="12">
    <source>
        <dbReference type="EMBL" id="KAF2406495.1"/>
    </source>
</evidence>
<feature type="binding site" evidence="9">
    <location>
        <position position="123"/>
    </location>
    <ligand>
        <name>Mg(2+)</name>
        <dbReference type="ChEBI" id="CHEBI:18420"/>
        <label>1</label>
    </ligand>
</feature>
<evidence type="ECO:0000313" key="15">
    <source>
        <dbReference type="Proteomes" id="UP000748067"/>
    </source>
</evidence>
<gene>
    <name evidence="12" type="primary">nudK</name>
    <name evidence="12" type="ORF">PSAN_46710</name>
    <name evidence="13" type="ORF">SAMN04490179_4330</name>
</gene>
<feature type="binding site" evidence="9">
    <location>
        <position position="104"/>
    </location>
    <ligand>
        <name>Mg(2+)</name>
        <dbReference type="ChEBI" id="CHEBI:18420"/>
        <label>2</label>
    </ligand>
</feature>
<dbReference type="NCBIfam" id="TIGR00052">
    <property type="entry name" value="nudix-type nucleoside diphosphatase, YffH/AdpP family"/>
    <property type="match status" value="1"/>
</dbReference>
<name>A0A1H0BJ67_9PSED</name>
<evidence type="ECO:0000256" key="8">
    <source>
        <dbReference type="ARBA" id="ARBA00032272"/>
    </source>
</evidence>
<evidence type="ECO:0000256" key="3">
    <source>
        <dbReference type="ARBA" id="ARBA00007275"/>
    </source>
</evidence>
<dbReference type="EMBL" id="JXDI01000003">
    <property type="protein sequence ID" value="KAF2406495.1"/>
    <property type="molecule type" value="Genomic_DNA"/>
</dbReference>
<evidence type="ECO:0000256" key="9">
    <source>
        <dbReference type="PIRSR" id="PIRSR604385-2"/>
    </source>
</evidence>
<dbReference type="PANTHER" id="PTHR11839:SF18">
    <property type="entry name" value="NUDIX HYDROLASE DOMAIN-CONTAINING PROTEIN"/>
    <property type="match status" value="1"/>
</dbReference>
<dbReference type="PROSITE" id="PS51462">
    <property type="entry name" value="NUDIX"/>
    <property type="match status" value="1"/>
</dbReference>
<keyword evidence="15" id="KW-1185">Reference proteome</keyword>
<dbReference type="InterPro" id="IPR004385">
    <property type="entry name" value="NDP_pyrophosphatase"/>
</dbReference>
<evidence type="ECO:0000256" key="6">
    <source>
        <dbReference type="ARBA" id="ARBA00022801"/>
    </source>
</evidence>
<keyword evidence="9" id="KW-0460">Magnesium</keyword>
<dbReference type="GO" id="GO:0016818">
    <property type="term" value="F:hydrolase activity, acting on acid anhydrides, in phosphorus-containing anhydrides"/>
    <property type="evidence" value="ECO:0007669"/>
    <property type="project" value="InterPro"/>
</dbReference>
<comment type="cofactor">
    <cofactor evidence="2 9">
        <name>Mg(2+)</name>
        <dbReference type="ChEBI" id="CHEBI:18420"/>
    </cofactor>
</comment>
<protein>
    <recommendedName>
        <fullName evidence="5">GDP-mannose pyrophosphatase</fullName>
    </recommendedName>
    <alternativeName>
        <fullName evidence="7">GDP-mannose hydrolase</fullName>
    </alternativeName>
    <alternativeName>
        <fullName evidence="8">GDPMK</fullName>
    </alternativeName>
</protein>
<dbReference type="InterPro" id="IPR000086">
    <property type="entry name" value="NUDIX_hydrolase_dom"/>
</dbReference>
<keyword evidence="9" id="KW-0479">Metal-binding</keyword>
<evidence type="ECO:0000313" key="14">
    <source>
        <dbReference type="Proteomes" id="UP000182470"/>
    </source>
</evidence>
<dbReference type="GO" id="GO:0019693">
    <property type="term" value="P:ribose phosphate metabolic process"/>
    <property type="evidence" value="ECO:0007669"/>
    <property type="project" value="TreeGrafter"/>
</dbReference>
<reference evidence="12 15" key="1">
    <citation type="submission" date="2015-01" db="EMBL/GenBank/DDBJ databases">
        <title>Genome Sequence of Pseudomonas antarctica CMS 35.</title>
        <authorList>
            <person name="Voget S."/>
            <person name="Chow J."/>
            <person name="Daniel R."/>
            <person name="Streit W."/>
        </authorList>
    </citation>
    <scope>NUCLEOTIDE SEQUENCE [LARGE SCALE GENOMIC DNA]</scope>
    <source>
        <strain evidence="12 15">CMS 35</strain>
    </source>
</reference>
<evidence type="ECO:0000259" key="11">
    <source>
        <dbReference type="PROSITE" id="PS51462"/>
    </source>
</evidence>
<dbReference type="PANTHER" id="PTHR11839">
    <property type="entry name" value="UDP/ADP-SUGAR PYROPHOSPHATASE"/>
    <property type="match status" value="1"/>
</dbReference>
<evidence type="ECO:0000256" key="2">
    <source>
        <dbReference type="ARBA" id="ARBA00001946"/>
    </source>
</evidence>
<dbReference type="CDD" id="cd24157">
    <property type="entry name" value="NUDIX_GDPMK"/>
    <property type="match status" value="1"/>
</dbReference>
<evidence type="ECO:0000256" key="10">
    <source>
        <dbReference type="PIRSR" id="PIRSR604385-3"/>
    </source>
</evidence>
<comment type="similarity">
    <text evidence="3">Belongs to the Nudix hydrolase family. NudK subfamily.</text>
</comment>
<feature type="binding site" evidence="9">
    <location>
        <position position="172"/>
    </location>
    <ligand>
        <name>Mg(2+)</name>
        <dbReference type="ChEBI" id="CHEBI:18420"/>
        <label>1</label>
    </ligand>
</feature>
<accession>A0A1H0BJ67</accession>
<evidence type="ECO:0000313" key="13">
    <source>
        <dbReference type="EMBL" id="SDN45692.1"/>
    </source>
</evidence>
<evidence type="ECO:0000256" key="7">
    <source>
        <dbReference type="ARBA" id="ARBA00032162"/>
    </source>
</evidence>
<dbReference type="GO" id="GO:0005829">
    <property type="term" value="C:cytosol"/>
    <property type="evidence" value="ECO:0007669"/>
    <property type="project" value="TreeGrafter"/>
</dbReference>
<sequence length="214" mass="24198">MTLATSARHACGHLSKGPSMHNSPVRITAEETLSDSWYLLKKYSFDLRRRDGSWQAQTREVYDRGNGATILLYNRAQRTVLLIRQFRMPTFVNDYHGYLIETAAGLLDNASPEERIRLEAEEETGYRVGAVEKIYAAFMSPGSVTERIHFFIGEYHAADRVSSGGGLIDEGEDIEVLEVGFEQALAMVQRGEIVDGKTIMLLQHLELRMLKEGW</sequence>
<dbReference type="Pfam" id="PF00293">
    <property type="entry name" value="NUDIX"/>
    <property type="match status" value="1"/>
</dbReference>
<evidence type="ECO:0000256" key="1">
    <source>
        <dbReference type="ARBA" id="ARBA00000847"/>
    </source>
</evidence>
<dbReference type="AlphaFoldDB" id="A0A1H0BJ67"/>
<dbReference type="Gene3D" id="3.90.79.10">
    <property type="entry name" value="Nucleoside Triphosphate Pyrophosphohydrolase"/>
    <property type="match status" value="1"/>
</dbReference>
<comment type="subunit">
    <text evidence="4">Homodimer.</text>
</comment>
<comment type="catalytic activity">
    <reaction evidence="1">
        <text>GDP-alpha-D-mannose + H2O = alpha-D-mannose 1-phosphate + GMP + 2 H(+)</text>
        <dbReference type="Rhea" id="RHEA:27978"/>
        <dbReference type="ChEBI" id="CHEBI:15377"/>
        <dbReference type="ChEBI" id="CHEBI:15378"/>
        <dbReference type="ChEBI" id="CHEBI:57527"/>
        <dbReference type="ChEBI" id="CHEBI:58115"/>
        <dbReference type="ChEBI" id="CHEBI:58409"/>
    </reaction>
</comment>
<dbReference type="Proteomes" id="UP000182470">
    <property type="component" value="Chromosome I"/>
</dbReference>
<dbReference type="EMBL" id="LT629704">
    <property type="protein sequence ID" value="SDN45692.1"/>
    <property type="molecule type" value="Genomic_DNA"/>
</dbReference>
<feature type="domain" description="Nudix hydrolase" evidence="11">
    <location>
        <begin position="63"/>
        <end position="201"/>
    </location>
</feature>
<dbReference type="Proteomes" id="UP000748067">
    <property type="component" value="Unassembled WGS sequence"/>
</dbReference>
<reference evidence="13 14" key="2">
    <citation type="submission" date="2016-10" db="EMBL/GenBank/DDBJ databases">
        <authorList>
            <person name="de Groot N.N."/>
        </authorList>
    </citation>
    <scope>NUCLEOTIDE SEQUENCE [LARGE SCALE GENOMIC DNA]</scope>
    <source>
        <strain evidence="13 14">BS2772</strain>
    </source>
</reference>
<dbReference type="InterPro" id="IPR015797">
    <property type="entry name" value="NUDIX_hydrolase-like_dom_sf"/>
</dbReference>
<keyword evidence="6 12" id="KW-0378">Hydrolase</keyword>
<feature type="binding site" evidence="9">
    <location>
        <position position="119"/>
    </location>
    <ligand>
        <name>Mg(2+)</name>
        <dbReference type="ChEBI" id="CHEBI:18420"/>
        <label>1</label>
    </ligand>
</feature>
<dbReference type="GO" id="GO:0006753">
    <property type="term" value="P:nucleoside phosphate metabolic process"/>
    <property type="evidence" value="ECO:0007669"/>
    <property type="project" value="TreeGrafter"/>
</dbReference>
<dbReference type="GO" id="GO:0046872">
    <property type="term" value="F:metal ion binding"/>
    <property type="evidence" value="ECO:0007669"/>
    <property type="project" value="UniProtKB-KW"/>
</dbReference>
<proteinExistence type="inferred from homology"/>
<evidence type="ECO:0000256" key="5">
    <source>
        <dbReference type="ARBA" id="ARBA00016377"/>
    </source>
</evidence>